<feature type="transmembrane region" description="Helical" evidence="6">
    <location>
        <begin position="183"/>
        <end position="202"/>
    </location>
</feature>
<feature type="transmembrane region" description="Helical" evidence="6">
    <location>
        <begin position="57"/>
        <end position="81"/>
    </location>
</feature>
<dbReference type="EMBL" id="CAICTM010001416">
    <property type="protein sequence ID" value="CAB9523450.1"/>
    <property type="molecule type" value="Genomic_DNA"/>
</dbReference>
<keyword evidence="8" id="KW-1185">Reference proteome</keyword>
<dbReference type="PANTHER" id="PTHR23112:SF0">
    <property type="entry name" value="TRANSMEMBRANE PROTEIN 116"/>
    <property type="match status" value="1"/>
</dbReference>
<dbReference type="AlphaFoldDB" id="A0A9N8HSR3"/>
<evidence type="ECO:0008006" key="9">
    <source>
        <dbReference type="Google" id="ProtNLM"/>
    </source>
</evidence>
<feature type="transmembrane region" description="Helical" evidence="6">
    <location>
        <begin position="340"/>
        <end position="365"/>
    </location>
</feature>
<keyword evidence="4 6" id="KW-0472">Membrane</keyword>
<evidence type="ECO:0000256" key="5">
    <source>
        <dbReference type="SAM" id="MobiDB-lite"/>
    </source>
</evidence>
<evidence type="ECO:0000313" key="7">
    <source>
        <dbReference type="EMBL" id="CAB9523450.1"/>
    </source>
</evidence>
<comment type="subcellular location">
    <subcellularLocation>
        <location evidence="1">Membrane</location>
        <topology evidence="1">Multi-pass membrane protein</topology>
    </subcellularLocation>
</comment>
<feature type="compositionally biased region" description="Basic and acidic residues" evidence="5">
    <location>
        <begin position="442"/>
        <end position="457"/>
    </location>
</feature>
<comment type="caution">
    <text evidence="7">The sequence shown here is derived from an EMBL/GenBank/DDBJ whole genome shotgun (WGS) entry which is preliminary data.</text>
</comment>
<reference evidence="7" key="1">
    <citation type="submission" date="2020-06" db="EMBL/GenBank/DDBJ databases">
        <authorList>
            <consortium name="Plant Systems Biology data submission"/>
        </authorList>
    </citation>
    <scope>NUCLEOTIDE SEQUENCE</scope>
    <source>
        <strain evidence="7">D6</strain>
    </source>
</reference>
<dbReference type="Proteomes" id="UP001153069">
    <property type="component" value="Unassembled WGS sequence"/>
</dbReference>
<dbReference type="SUPFAM" id="SSF81321">
    <property type="entry name" value="Family A G protein-coupled receptor-like"/>
    <property type="match status" value="1"/>
</dbReference>
<evidence type="ECO:0000256" key="4">
    <source>
        <dbReference type="ARBA" id="ARBA00023136"/>
    </source>
</evidence>
<accession>A0A9N8HSR3</accession>
<evidence type="ECO:0000256" key="6">
    <source>
        <dbReference type="SAM" id="Phobius"/>
    </source>
</evidence>
<dbReference type="OrthoDB" id="4580974at2759"/>
<dbReference type="GO" id="GO:0004930">
    <property type="term" value="F:G protein-coupled receptor activity"/>
    <property type="evidence" value="ECO:0007669"/>
    <property type="project" value="TreeGrafter"/>
</dbReference>
<feature type="region of interest" description="Disordered" evidence="5">
    <location>
        <begin position="422"/>
        <end position="457"/>
    </location>
</feature>
<keyword evidence="2 6" id="KW-0812">Transmembrane</keyword>
<dbReference type="GO" id="GO:0005886">
    <property type="term" value="C:plasma membrane"/>
    <property type="evidence" value="ECO:0007669"/>
    <property type="project" value="TreeGrafter"/>
</dbReference>
<protein>
    <recommendedName>
        <fullName evidence="9">G-protein coupled receptors family 1 profile domain-containing protein</fullName>
    </recommendedName>
</protein>
<feature type="transmembrane region" description="Helical" evidence="6">
    <location>
        <begin position="307"/>
        <end position="328"/>
    </location>
</feature>
<keyword evidence="3 6" id="KW-1133">Transmembrane helix</keyword>
<evidence type="ECO:0000313" key="8">
    <source>
        <dbReference type="Proteomes" id="UP001153069"/>
    </source>
</evidence>
<gene>
    <name evidence="7" type="ORF">SEMRO_1418_G270950.1</name>
</gene>
<evidence type="ECO:0000256" key="2">
    <source>
        <dbReference type="ARBA" id="ARBA00022692"/>
    </source>
</evidence>
<organism evidence="7 8">
    <name type="scientific">Seminavis robusta</name>
    <dbReference type="NCBI Taxonomy" id="568900"/>
    <lineage>
        <taxon>Eukaryota</taxon>
        <taxon>Sar</taxon>
        <taxon>Stramenopiles</taxon>
        <taxon>Ochrophyta</taxon>
        <taxon>Bacillariophyta</taxon>
        <taxon>Bacillariophyceae</taxon>
        <taxon>Bacillariophycidae</taxon>
        <taxon>Naviculales</taxon>
        <taxon>Naviculaceae</taxon>
        <taxon>Seminavis</taxon>
    </lineage>
</organism>
<feature type="transmembrane region" description="Helical" evidence="6">
    <location>
        <begin position="93"/>
        <end position="119"/>
    </location>
</feature>
<evidence type="ECO:0000256" key="3">
    <source>
        <dbReference type="ARBA" id="ARBA00022989"/>
    </source>
</evidence>
<evidence type="ECO:0000256" key="1">
    <source>
        <dbReference type="ARBA" id="ARBA00004141"/>
    </source>
</evidence>
<proteinExistence type="predicted"/>
<dbReference type="PANTHER" id="PTHR23112">
    <property type="entry name" value="G PROTEIN-COUPLED RECEPTOR 157-RELATED"/>
    <property type="match status" value="1"/>
</dbReference>
<sequence length="487" mass="54596">MSFYAIAEVENGIRLTDGNESDMFHNGISNYTTMMNDTIAYSNDDNTGLYTPAQQAVLGYVSVLTGLGSFLGSLTIAYVIYHDAKKGRRVTPFERLMLGIATSDCLSSFGMSAMGPWAVPSSVDYVFGAVGNWNTCDASGFFFSFINATSYYNLGLALYFLWTLRLEWRMETYAQRVEPLIHLVAWISSAGVSSASMVHKWYVPLYVLPGWCYFGVYPPRCNYYHEDGQHHCERGGDIICPNDILCPDQILLSLTAGTTGWLLCAVGITISMILLYLRVRHLDQRMQRYAGSSSDAFRRSRETGIQACLYILAYYMISFPGFLQRLFLGSFPDTTPHNRRLYFGFCFVTKFVAPMGGIFNCYIFLRKRLGRLMSDGECLSFVSTIRQSVFRASVGVTSSSVRTNPGDASSIQSHNNEVASVVNSNEASSVRSHHGNNNQQEEITKDTTDASKRKEDRQRYRLQMLELANSNDGFSEGDRESSAFSFH</sequence>
<feature type="transmembrane region" description="Helical" evidence="6">
    <location>
        <begin position="260"/>
        <end position="279"/>
    </location>
</feature>
<dbReference type="GO" id="GO:0007189">
    <property type="term" value="P:adenylate cyclase-activating G protein-coupled receptor signaling pathway"/>
    <property type="evidence" value="ECO:0007669"/>
    <property type="project" value="TreeGrafter"/>
</dbReference>
<dbReference type="Gene3D" id="1.20.1070.10">
    <property type="entry name" value="Rhodopsin 7-helix transmembrane proteins"/>
    <property type="match status" value="1"/>
</dbReference>
<name>A0A9N8HSR3_9STRA</name>
<feature type="transmembrane region" description="Helical" evidence="6">
    <location>
        <begin position="139"/>
        <end position="162"/>
    </location>
</feature>